<dbReference type="CDD" id="cd00082">
    <property type="entry name" value="HisKA"/>
    <property type="match status" value="1"/>
</dbReference>
<evidence type="ECO:0000256" key="1">
    <source>
        <dbReference type="ARBA" id="ARBA00000085"/>
    </source>
</evidence>
<dbReference type="SMART" id="SM00448">
    <property type="entry name" value="REC"/>
    <property type="match status" value="1"/>
</dbReference>
<dbReference type="CDD" id="cd17574">
    <property type="entry name" value="REC_OmpR"/>
    <property type="match status" value="1"/>
</dbReference>
<dbReference type="PROSITE" id="PS50110">
    <property type="entry name" value="RESPONSE_REGULATORY"/>
    <property type="match status" value="1"/>
</dbReference>
<proteinExistence type="predicted"/>
<dbReference type="FunFam" id="1.10.287.130:FF:000045">
    <property type="entry name" value="Two-component system sensor histidine kinase/response regulator"/>
    <property type="match status" value="1"/>
</dbReference>
<dbReference type="InterPro" id="IPR004358">
    <property type="entry name" value="Sig_transdc_His_kin-like_C"/>
</dbReference>
<dbReference type="Gene3D" id="1.10.287.130">
    <property type="match status" value="1"/>
</dbReference>
<dbReference type="SUPFAM" id="SSF55874">
    <property type="entry name" value="ATPase domain of HSP90 chaperone/DNA topoisomerase II/histidine kinase"/>
    <property type="match status" value="1"/>
</dbReference>
<dbReference type="SUPFAM" id="SSF52172">
    <property type="entry name" value="CheY-like"/>
    <property type="match status" value="1"/>
</dbReference>
<keyword evidence="3 12" id="KW-0597">Phosphoprotein</keyword>
<evidence type="ECO:0000256" key="13">
    <source>
        <dbReference type="SAM" id="Phobius"/>
    </source>
</evidence>
<dbReference type="SMART" id="SM00342">
    <property type="entry name" value="HTH_ARAC"/>
    <property type="match status" value="1"/>
</dbReference>
<keyword evidence="6" id="KW-0418">Kinase</keyword>
<keyword evidence="7" id="KW-0067">ATP-binding</keyword>
<dbReference type="Gene3D" id="3.30.565.10">
    <property type="entry name" value="Histidine kinase-like ATPase, C-terminal domain"/>
    <property type="match status" value="1"/>
</dbReference>
<dbReference type="PANTHER" id="PTHR43547">
    <property type="entry name" value="TWO-COMPONENT HISTIDINE KINASE"/>
    <property type="match status" value="1"/>
</dbReference>
<evidence type="ECO:0000256" key="11">
    <source>
        <dbReference type="ARBA" id="ARBA00023163"/>
    </source>
</evidence>
<gene>
    <name evidence="17" type="ORF">GK108_02030</name>
</gene>
<dbReference type="Pfam" id="PF00512">
    <property type="entry name" value="HisKA"/>
    <property type="match status" value="1"/>
</dbReference>
<feature type="domain" description="HTH araC/xylS-type" evidence="14">
    <location>
        <begin position="883"/>
        <end position="983"/>
    </location>
</feature>
<keyword evidence="10" id="KW-0238">DNA-binding</keyword>
<dbReference type="GO" id="GO:0005524">
    <property type="term" value="F:ATP binding"/>
    <property type="evidence" value="ECO:0007669"/>
    <property type="project" value="UniProtKB-KW"/>
</dbReference>
<dbReference type="InterPro" id="IPR003594">
    <property type="entry name" value="HATPase_dom"/>
</dbReference>
<dbReference type="SUPFAM" id="SSF48452">
    <property type="entry name" value="TPR-like"/>
    <property type="match status" value="1"/>
</dbReference>
<comment type="catalytic activity">
    <reaction evidence="1">
        <text>ATP + protein L-histidine = ADP + protein N-phospho-L-histidine.</text>
        <dbReference type="EC" id="2.7.13.3"/>
    </reaction>
</comment>
<evidence type="ECO:0000256" key="8">
    <source>
        <dbReference type="ARBA" id="ARBA00023012"/>
    </source>
</evidence>
<dbReference type="PROSITE" id="PS01124">
    <property type="entry name" value="HTH_ARAC_FAMILY_2"/>
    <property type="match status" value="1"/>
</dbReference>
<evidence type="ECO:0000256" key="3">
    <source>
        <dbReference type="ARBA" id="ARBA00022553"/>
    </source>
</evidence>
<name>A0A6L9L5Q8_9BACT</name>
<dbReference type="InterPro" id="IPR036890">
    <property type="entry name" value="HATPase_C_sf"/>
</dbReference>
<evidence type="ECO:0000259" key="16">
    <source>
        <dbReference type="PROSITE" id="PS50110"/>
    </source>
</evidence>
<keyword evidence="13" id="KW-1133">Transmembrane helix</keyword>
<evidence type="ECO:0000256" key="12">
    <source>
        <dbReference type="PROSITE-ProRule" id="PRU00169"/>
    </source>
</evidence>
<dbReference type="EMBL" id="JAAFZH010000001">
    <property type="protein sequence ID" value="NDU93638.1"/>
    <property type="molecule type" value="Genomic_DNA"/>
</dbReference>
<dbReference type="RefSeq" id="WP_163941990.1">
    <property type="nucleotide sequence ID" value="NZ_JAAFZH010000001.1"/>
</dbReference>
<evidence type="ECO:0000313" key="18">
    <source>
        <dbReference type="Proteomes" id="UP000474175"/>
    </source>
</evidence>
<dbReference type="SMART" id="SM00388">
    <property type="entry name" value="HisKA"/>
    <property type="match status" value="1"/>
</dbReference>
<dbReference type="GO" id="GO:0043565">
    <property type="term" value="F:sequence-specific DNA binding"/>
    <property type="evidence" value="ECO:0007669"/>
    <property type="project" value="InterPro"/>
</dbReference>
<dbReference type="SUPFAM" id="SSF47384">
    <property type="entry name" value="Homodimeric domain of signal transducing histidine kinase"/>
    <property type="match status" value="1"/>
</dbReference>
<evidence type="ECO:0000256" key="7">
    <source>
        <dbReference type="ARBA" id="ARBA00022840"/>
    </source>
</evidence>
<dbReference type="InterPro" id="IPR011990">
    <property type="entry name" value="TPR-like_helical_dom_sf"/>
</dbReference>
<keyword evidence="13" id="KW-0812">Transmembrane</keyword>
<dbReference type="Gene3D" id="3.40.50.2300">
    <property type="match status" value="1"/>
</dbReference>
<keyword evidence="8" id="KW-0902">Two-component regulatory system</keyword>
<dbReference type="InterPro" id="IPR005467">
    <property type="entry name" value="His_kinase_dom"/>
</dbReference>
<reference evidence="17 18" key="1">
    <citation type="submission" date="2020-02" db="EMBL/GenBank/DDBJ databases">
        <title>Draft genome sequence of two Spirosoma agri KCTC 52727 and Spirosoma terrae KCTC 52035.</title>
        <authorList>
            <person name="Rojas J."/>
            <person name="Ambika Manirajan B."/>
            <person name="Suarez C."/>
            <person name="Ratering S."/>
            <person name="Schnell S."/>
        </authorList>
    </citation>
    <scope>NUCLEOTIDE SEQUENCE [LARGE SCALE GENOMIC DNA]</scope>
    <source>
        <strain evidence="17 18">KCTC 52035</strain>
    </source>
</reference>
<dbReference type="PROSITE" id="PS00041">
    <property type="entry name" value="HTH_ARAC_FAMILY_1"/>
    <property type="match status" value="1"/>
</dbReference>
<keyword evidence="11" id="KW-0804">Transcription</keyword>
<dbReference type="Gene3D" id="1.25.40.10">
    <property type="entry name" value="Tetratricopeptide repeat domain"/>
    <property type="match status" value="1"/>
</dbReference>
<sequence length="984" mass="111416">MRKLFPLFFICLFVIRVEAQKPADSTVSFWSAVTPTKRQPADPGNIKELVGWCQLHMKQAVISCPEHIINVEKTNPAQWFYPVFSNQYISTPACIEKQLRSINTTSVNVYEGSNLAALILKAAYYVQQTKYGTAREYSERAVRLADSLQIFQGWSKLILSRALFGQETNFSRAYSLLNQSLALARKENDPALEAHALSVLGMINRRVYFGASLKAIPYHQAALKIGFAQKDTILIAQELLALSLNYDDAGRIDKHVDYLLQLIPLANNKSLPRIKARLFLMTSRLLPTSLAEFHEPFVRESIRLSQLAGELFYVEYGYQELFEILMAKNQTQEATQVLEKIDSLGQFLTPHRSYATSTNLLWYQLAKRNGNVTNALTSLEKEYQTVSQRYQTQNAAALSQWEAIFHNQEQNLLLKQQEEQQHFLVIVIVLVTLLLLTAAVALYFQGQSQRATRHQMALTAEQADQLRQLDTLKSQFFANVSHELRTPLTLILGPLGSLLKQTPPVTHQAELLRTADQNARRLLELVNEIMDLTKLDAGKLDVVYDAVRVNQLMSQIVANFESLAQQSAVHLKRQFDTKPNLQIALDVNKFQKIIDNLLINAFRFTPSNGQITVKTSETADWILVEVQDTGRGIHPGDLPHVFDRYFQTQQPGAPSEGGTGIGLALAAEFTRLLGGKIWVESQWQQGACFYVEIPKRIVTPLVAQLDRDRADTDSEALQGNYLVEKQIETSRESVLLVEDDQSLRQYLTTILQPAYTVLTVQNGREALDLLASQLQLPALIISDLMMPVMDGFQLLTALKSADTYRHIPVLMLTARTDKSDKLQALRIGVDDYIVKPFDEDELMARVTNLVTQLSLRLQSTTDNVPEPIALPVITSSNDINWLERLERYVEQELGNFDLTADLLADLLSVSRSTLFREVKRLTGLTPAQYIMESRLQQARFLLENRKVSTVKEVAQRVGLRQVKHFSLTFKNRFGKLPSEYLKTD</sequence>
<dbReference type="PANTHER" id="PTHR43547:SF2">
    <property type="entry name" value="HYBRID SIGNAL TRANSDUCTION HISTIDINE KINASE C"/>
    <property type="match status" value="1"/>
</dbReference>
<evidence type="ECO:0000259" key="14">
    <source>
        <dbReference type="PROSITE" id="PS01124"/>
    </source>
</evidence>
<feature type="modified residue" description="4-aspartylphosphate" evidence="12">
    <location>
        <position position="783"/>
    </location>
</feature>
<dbReference type="SMART" id="SM00387">
    <property type="entry name" value="HATPase_c"/>
    <property type="match status" value="1"/>
</dbReference>
<organism evidence="17 18">
    <name type="scientific">Spirosoma terrae</name>
    <dbReference type="NCBI Taxonomy" id="1968276"/>
    <lineage>
        <taxon>Bacteria</taxon>
        <taxon>Pseudomonadati</taxon>
        <taxon>Bacteroidota</taxon>
        <taxon>Cytophagia</taxon>
        <taxon>Cytophagales</taxon>
        <taxon>Cytophagaceae</taxon>
        <taxon>Spirosoma</taxon>
    </lineage>
</organism>
<keyword evidence="9" id="KW-0805">Transcription regulation</keyword>
<evidence type="ECO:0000256" key="5">
    <source>
        <dbReference type="ARBA" id="ARBA00022741"/>
    </source>
</evidence>
<evidence type="ECO:0000259" key="15">
    <source>
        <dbReference type="PROSITE" id="PS50109"/>
    </source>
</evidence>
<evidence type="ECO:0000256" key="2">
    <source>
        <dbReference type="ARBA" id="ARBA00012438"/>
    </source>
</evidence>
<dbReference type="Pfam" id="PF12833">
    <property type="entry name" value="HTH_18"/>
    <property type="match status" value="1"/>
</dbReference>
<dbReference type="SUPFAM" id="SSF46689">
    <property type="entry name" value="Homeodomain-like"/>
    <property type="match status" value="1"/>
</dbReference>
<dbReference type="EC" id="2.7.13.3" evidence="2"/>
<dbReference type="InterPro" id="IPR018062">
    <property type="entry name" value="HTH_AraC-typ_CS"/>
</dbReference>
<dbReference type="PRINTS" id="PR00344">
    <property type="entry name" value="BCTRLSENSOR"/>
</dbReference>
<evidence type="ECO:0000313" key="17">
    <source>
        <dbReference type="EMBL" id="NDU93638.1"/>
    </source>
</evidence>
<feature type="transmembrane region" description="Helical" evidence="13">
    <location>
        <begin position="423"/>
        <end position="444"/>
    </location>
</feature>
<dbReference type="InterPro" id="IPR009057">
    <property type="entry name" value="Homeodomain-like_sf"/>
</dbReference>
<dbReference type="Pfam" id="PF00072">
    <property type="entry name" value="Response_reg"/>
    <property type="match status" value="1"/>
</dbReference>
<dbReference type="AlphaFoldDB" id="A0A6L9L5Q8"/>
<evidence type="ECO:0000256" key="4">
    <source>
        <dbReference type="ARBA" id="ARBA00022679"/>
    </source>
</evidence>
<keyword evidence="18" id="KW-1185">Reference proteome</keyword>
<dbReference type="Gene3D" id="1.10.10.60">
    <property type="entry name" value="Homeodomain-like"/>
    <property type="match status" value="1"/>
</dbReference>
<protein>
    <recommendedName>
        <fullName evidence="2">histidine kinase</fullName>
        <ecNumber evidence="2">2.7.13.3</ecNumber>
    </recommendedName>
</protein>
<evidence type="ECO:0000256" key="10">
    <source>
        <dbReference type="ARBA" id="ARBA00023125"/>
    </source>
</evidence>
<dbReference type="InterPro" id="IPR018060">
    <property type="entry name" value="HTH_AraC"/>
</dbReference>
<dbReference type="InterPro" id="IPR011006">
    <property type="entry name" value="CheY-like_superfamily"/>
</dbReference>
<keyword evidence="13" id="KW-0472">Membrane</keyword>
<feature type="domain" description="Histidine kinase" evidence="15">
    <location>
        <begin position="479"/>
        <end position="697"/>
    </location>
</feature>
<evidence type="ECO:0000256" key="9">
    <source>
        <dbReference type="ARBA" id="ARBA00023015"/>
    </source>
</evidence>
<feature type="domain" description="Response regulatory" evidence="16">
    <location>
        <begin position="733"/>
        <end position="850"/>
    </location>
</feature>
<dbReference type="PROSITE" id="PS50109">
    <property type="entry name" value="HIS_KIN"/>
    <property type="match status" value="1"/>
</dbReference>
<dbReference type="GO" id="GO:0000155">
    <property type="term" value="F:phosphorelay sensor kinase activity"/>
    <property type="evidence" value="ECO:0007669"/>
    <property type="project" value="InterPro"/>
</dbReference>
<keyword evidence="5" id="KW-0547">Nucleotide-binding</keyword>
<dbReference type="GO" id="GO:0003700">
    <property type="term" value="F:DNA-binding transcription factor activity"/>
    <property type="evidence" value="ECO:0007669"/>
    <property type="project" value="InterPro"/>
</dbReference>
<dbReference type="Proteomes" id="UP000474175">
    <property type="component" value="Unassembled WGS sequence"/>
</dbReference>
<dbReference type="InterPro" id="IPR036097">
    <property type="entry name" value="HisK_dim/P_sf"/>
</dbReference>
<dbReference type="Pfam" id="PF02518">
    <property type="entry name" value="HATPase_c"/>
    <property type="match status" value="1"/>
</dbReference>
<dbReference type="FunFam" id="3.30.565.10:FF:000037">
    <property type="entry name" value="Hybrid sensor histidine kinase/response regulator"/>
    <property type="match status" value="1"/>
</dbReference>
<accession>A0A6L9L5Q8</accession>
<dbReference type="InterPro" id="IPR003661">
    <property type="entry name" value="HisK_dim/P_dom"/>
</dbReference>
<evidence type="ECO:0000256" key="6">
    <source>
        <dbReference type="ARBA" id="ARBA00022777"/>
    </source>
</evidence>
<keyword evidence="4" id="KW-0808">Transferase</keyword>
<comment type="caution">
    <text evidence="17">The sequence shown here is derived from an EMBL/GenBank/DDBJ whole genome shotgun (WGS) entry which is preliminary data.</text>
</comment>
<dbReference type="InterPro" id="IPR001789">
    <property type="entry name" value="Sig_transdc_resp-reg_receiver"/>
</dbReference>